<evidence type="ECO:0000313" key="9">
    <source>
        <dbReference type="EMBL" id="SED36092.1"/>
    </source>
</evidence>
<keyword evidence="6 8" id="KW-0472">Membrane</keyword>
<evidence type="ECO:0000256" key="2">
    <source>
        <dbReference type="ARBA" id="ARBA00022475"/>
    </source>
</evidence>
<evidence type="ECO:0000256" key="6">
    <source>
        <dbReference type="ARBA" id="ARBA00023136"/>
    </source>
</evidence>
<evidence type="ECO:0000256" key="5">
    <source>
        <dbReference type="ARBA" id="ARBA00022989"/>
    </source>
</evidence>
<evidence type="ECO:0000256" key="7">
    <source>
        <dbReference type="ARBA" id="ARBA00024033"/>
    </source>
</evidence>
<keyword evidence="2" id="KW-1003">Cell membrane</keyword>
<accession>A0A1H5A1A4</accession>
<dbReference type="AlphaFoldDB" id="A0A1H5A1A4"/>
<reference evidence="10" key="1">
    <citation type="submission" date="2016-10" db="EMBL/GenBank/DDBJ databases">
        <authorList>
            <person name="Varghese N."/>
            <person name="Submissions S."/>
        </authorList>
    </citation>
    <scope>NUCLEOTIDE SEQUENCE [LARGE SCALE GENOMIC DNA]</scope>
    <source>
        <strain evidence="10">DSM 22017</strain>
    </source>
</reference>
<dbReference type="InterPro" id="IPR018584">
    <property type="entry name" value="GT87"/>
</dbReference>
<dbReference type="STRING" id="402596.SAMN04489844_4254"/>
<dbReference type="Pfam" id="PF09594">
    <property type="entry name" value="GT87"/>
    <property type="match status" value="1"/>
</dbReference>
<protein>
    <recommendedName>
        <fullName evidence="11">DUF2029 domain-containing protein</fullName>
    </recommendedName>
</protein>
<organism evidence="9 10">
    <name type="scientific">Nocardioides exalbidus</name>
    <dbReference type="NCBI Taxonomy" id="402596"/>
    <lineage>
        <taxon>Bacteria</taxon>
        <taxon>Bacillati</taxon>
        <taxon>Actinomycetota</taxon>
        <taxon>Actinomycetes</taxon>
        <taxon>Propionibacteriales</taxon>
        <taxon>Nocardioidaceae</taxon>
        <taxon>Nocardioides</taxon>
    </lineage>
</organism>
<feature type="transmembrane region" description="Helical" evidence="8">
    <location>
        <begin position="235"/>
        <end position="258"/>
    </location>
</feature>
<name>A0A1H5A1A4_9ACTN</name>
<sequence length="277" mass="30010">MRQWLLLAVMWSLALLSVAATVFELTHFGIGYDARAYWLAWRRDDLYGLEPGDRDAFLYSPAFAQLAWVPARLPFTAFAAGVSVCAAVTFAWLLRPLRPDVALACWLMTLLEVVAGNVYWLLALAAVLGLRHPAAWTVAALTKITPCLGPVWFLVRREWRALGVSLAATGLVALASYAVAPGEWAAWASFLRDSSGAGSEALRGSVFPPLVYRLPVALAVVVWGALTGRAWTIPVAMVLATPVIGIASFTMLCAIPRLRRVPSESPSRPRPTADALP</sequence>
<evidence type="ECO:0000256" key="8">
    <source>
        <dbReference type="SAM" id="Phobius"/>
    </source>
</evidence>
<evidence type="ECO:0000256" key="3">
    <source>
        <dbReference type="ARBA" id="ARBA00022679"/>
    </source>
</evidence>
<proteinExistence type="inferred from homology"/>
<keyword evidence="3" id="KW-0808">Transferase</keyword>
<evidence type="ECO:0000256" key="1">
    <source>
        <dbReference type="ARBA" id="ARBA00004651"/>
    </source>
</evidence>
<gene>
    <name evidence="9" type="ORF">SAMN04489844_4254</name>
</gene>
<comment type="similarity">
    <text evidence="7">Belongs to the glycosyltransferase 87 family.</text>
</comment>
<dbReference type="GO" id="GO:0005886">
    <property type="term" value="C:plasma membrane"/>
    <property type="evidence" value="ECO:0007669"/>
    <property type="project" value="UniProtKB-SubCell"/>
</dbReference>
<comment type="subcellular location">
    <subcellularLocation>
        <location evidence="1">Cell membrane</location>
        <topology evidence="1">Multi-pass membrane protein</topology>
    </subcellularLocation>
</comment>
<feature type="transmembrane region" description="Helical" evidence="8">
    <location>
        <begin position="75"/>
        <end position="94"/>
    </location>
</feature>
<dbReference type="Proteomes" id="UP000198742">
    <property type="component" value="Unassembled WGS sequence"/>
</dbReference>
<keyword evidence="5 8" id="KW-1133">Transmembrane helix</keyword>
<feature type="transmembrane region" description="Helical" evidence="8">
    <location>
        <begin position="134"/>
        <end position="155"/>
    </location>
</feature>
<evidence type="ECO:0000313" key="10">
    <source>
        <dbReference type="Proteomes" id="UP000198742"/>
    </source>
</evidence>
<dbReference type="EMBL" id="FNRT01000002">
    <property type="protein sequence ID" value="SED36092.1"/>
    <property type="molecule type" value="Genomic_DNA"/>
</dbReference>
<keyword evidence="10" id="KW-1185">Reference proteome</keyword>
<keyword evidence="4 8" id="KW-0812">Transmembrane</keyword>
<dbReference type="GO" id="GO:0016758">
    <property type="term" value="F:hexosyltransferase activity"/>
    <property type="evidence" value="ECO:0007669"/>
    <property type="project" value="InterPro"/>
</dbReference>
<evidence type="ECO:0008006" key="11">
    <source>
        <dbReference type="Google" id="ProtNLM"/>
    </source>
</evidence>
<feature type="transmembrane region" description="Helical" evidence="8">
    <location>
        <begin position="210"/>
        <end position="228"/>
    </location>
</feature>
<evidence type="ECO:0000256" key="4">
    <source>
        <dbReference type="ARBA" id="ARBA00022692"/>
    </source>
</evidence>
<feature type="transmembrane region" description="Helical" evidence="8">
    <location>
        <begin position="162"/>
        <end position="180"/>
    </location>
</feature>
<feature type="transmembrane region" description="Helical" evidence="8">
    <location>
        <begin position="101"/>
        <end position="122"/>
    </location>
</feature>